<sequence length="227" mass="26106">MKKLFKSLFLSLLLMFSISISVWADYQPTQNQDIDPKEIIERGKYLKNIINNLLLSPNVNSIQEATKNTQNNAQIKELIDKALEKKLLGEKLFDEKNYLEALVNFQSSLEYILQAIKETKNLDDQEKRARSEIKEKLKSNDFFLSTATKIIEEEKTPSEEPRRLLEKAREAKAKAEAKINEGKMSEALEALETSTSLAERAIIWVRDGKTIERRPRQGTGELAHPDR</sequence>
<dbReference type="Proteomes" id="UP000769766">
    <property type="component" value="Unassembled WGS sequence"/>
</dbReference>
<proteinExistence type="predicted"/>
<reference evidence="2" key="1">
    <citation type="submission" date="2020-07" db="EMBL/GenBank/DDBJ databases">
        <title>Huge and variable diversity of episymbiotic CPR bacteria and DPANN archaea in groundwater ecosystems.</title>
        <authorList>
            <person name="He C.Y."/>
            <person name="Keren R."/>
            <person name="Whittaker M."/>
            <person name="Farag I.F."/>
            <person name="Doudna J."/>
            <person name="Cate J.H.D."/>
            <person name="Banfield J.F."/>
        </authorList>
    </citation>
    <scope>NUCLEOTIDE SEQUENCE</scope>
    <source>
        <strain evidence="2">NC_groundwater_672_Ag_B-0.1um_62_36</strain>
    </source>
</reference>
<evidence type="ECO:0000256" key="1">
    <source>
        <dbReference type="SAM" id="SignalP"/>
    </source>
</evidence>
<evidence type="ECO:0000313" key="3">
    <source>
        <dbReference type="Proteomes" id="UP000769766"/>
    </source>
</evidence>
<gene>
    <name evidence="2" type="ORF">HYY20_14235</name>
</gene>
<name>A0A932CRX9_UNCTE</name>
<feature type="chain" id="PRO_5037250553" description="DUF5667 domain-containing protein" evidence="1">
    <location>
        <begin position="25"/>
        <end position="227"/>
    </location>
</feature>
<organism evidence="2 3">
    <name type="scientific">Tectimicrobiota bacterium</name>
    <dbReference type="NCBI Taxonomy" id="2528274"/>
    <lineage>
        <taxon>Bacteria</taxon>
        <taxon>Pseudomonadati</taxon>
        <taxon>Nitrospinota/Tectimicrobiota group</taxon>
        <taxon>Candidatus Tectimicrobiota</taxon>
    </lineage>
</organism>
<comment type="caution">
    <text evidence="2">The sequence shown here is derived from an EMBL/GenBank/DDBJ whole genome shotgun (WGS) entry which is preliminary data.</text>
</comment>
<feature type="signal peptide" evidence="1">
    <location>
        <begin position="1"/>
        <end position="24"/>
    </location>
</feature>
<dbReference type="AlphaFoldDB" id="A0A932CRX9"/>
<protein>
    <recommendedName>
        <fullName evidence="4">DUF5667 domain-containing protein</fullName>
    </recommendedName>
</protein>
<evidence type="ECO:0008006" key="4">
    <source>
        <dbReference type="Google" id="ProtNLM"/>
    </source>
</evidence>
<dbReference type="EMBL" id="JACPRF010000434">
    <property type="protein sequence ID" value="MBI2878031.1"/>
    <property type="molecule type" value="Genomic_DNA"/>
</dbReference>
<keyword evidence="1" id="KW-0732">Signal</keyword>
<accession>A0A932CRX9</accession>
<evidence type="ECO:0000313" key="2">
    <source>
        <dbReference type="EMBL" id="MBI2878031.1"/>
    </source>
</evidence>